<protein>
    <submittedName>
        <fullName evidence="1">Uncharacterized protein</fullName>
    </submittedName>
</protein>
<organism evidence="1 2">
    <name type="scientific">Pleurotus cornucopiae</name>
    <name type="common">Cornucopia mushroom</name>
    <dbReference type="NCBI Taxonomy" id="5321"/>
    <lineage>
        <taxon>Eukaryota</taxon>
        <taxon>Fungi</taxon>
        <taxon>Dikarya</taxon>
        <taxon>Basidiomycota</taxon>
        <taxon>Agaricomycotina</taxon>
        <taxon>Agaricomycetes</taxon>
        <taxon>Agaricomycetidae</taxon>
        <taxon>Agaricales</taxon>
        <taxon>Pleurotineae</taxon>
        <taxon>Pleurotaceae</taxon>
        <taxon>Pleurotus</taxon>
    </lineage>
</organism>
<sequence length="866" mass="95659">MKFDSDATTPLVKKDKGKAREVEESEFRIVRTTLTVSISPIFASNPRIGVEELLDSMVMRYIPALEGVVLSHSNLSFIQDTGIIKGDSPYLICDVVFDAVIWSPRVGMKITGKVNLCSPDHISLLVHRTFNVSIPRRHIPINDWEFEYGPAENDPEFGAVPQGADEEKQDASEDASKGHSGRWIHKLTSEMVGGESGFISFVVVGLTIANEMLSLVGSLQSDPFSPAHTLVNPPPEEVEAEEDQDGSVSENGIPLDGSDGESEAVDEDIEQFESDEEETKRVVQKRKRIDGQGKEESSENKKWRPSQDSNLGYQNSQVKLVRIWCDNHYTTKPRCQKAPNEAVVLRLRIDRGLLFCPPSPLTTMSTNPSHILIARHSRGPNTPSASLSSPTETHAAAAGIFRATGSPPWLLEECETDDIVSDLSIDSDDLAIDLDETFTKNSRFPGTVKIIVETTTFWAHKEVLFFSSPFFEAALSGNWAETGRPPSMSSVITISQPPSNPGDKGNREGPTEMTFAPMDPDVYPDDLEILVPGELAGTEPTTSSDSEEGDSAKEERTKARNSSLAKLQGTSSRSSTDNISLEVPTTAKSTTQSTLKRRLRNGPDAVIVLKEERASTFHDFLKFVYPHLVCTITWNNVEGLMNISHKLSVPSLQQECLTFLLKSAAGRPIKALRIAELFEEEELYREASRFVLDNPGGWSEHELNTLSQETLLKLEKRRNWFLERVLKLGLTLIAKEYQCCPSCPDSTNCARLLEEKWRQAYHAVFRFGPPQPSMVFRYLRMLEGVSPPLALSHLACQTSAKAFIATLFDRMFSLGVRGSGTESAPLGARVAAAAAVAGGVTGPRRHFLYCSLKPEIVTRPVPRARE</sequence>
<name>A0ACB7ITF9_PLECO</name>
<evidence type="ECO:0000313" key="1">
    <source>
        <dbReference type="EMBL" id="KAG9220809.1"/>
    </source>
</evidence>
<keyword evidence="2" id="KW-1185">Reference proteome</keyword>
<accession>A0ACB7ITF9</accession>
<proteinExistence type="predicted"/>
<comment type="caution">
    <text evidence="1">The sequence shown here is derived from an EMBL/GenBank/DDBJ whole genome shotgun (WGS) entry which is preliminary data.</text>
</comment>
<reference evidence="1 2" key="1">
    <citation type="journal article" date="2021" name="Appl. Environ. Microbiol.">
        <title>Genetic linkage and physical mapping for an oyster mushroom Pleurotus cornucopiae and QTL analysis for the trait cap color.</title>
        <authorList>
            <person name="Zhang Y."/>
            <person name="Gao W."/>
            <person name="Sonnenberg A."/>
            <person name="Chen Q."/>
            <person name="Zhang J."/>
            <person name="Huang C."/>
        </authorList>
    </citation>
    <scope>NUCLEOTIDE SEQUENCE [LARGE SCALE GENOMIC DNA]</scope>
    <source>
        <strain evidence="1">CCMSSC00406</strain>
    </source>
</reference>
<evidence type="ECO:0000313" key="2">
    <source>
        <dbReference type="Proteomes" id="UP000824881"/>
    </source>
</evidence>
<dbReference type="Proteomes" id="UP000824881">
    <property type="component" value="Unassembled WGS sequence"/>
</dbReference>
<gene>
    <name evidence="1" type="ORF">CCMSSC00406_0002591</name>
</gene>
<dbReference type="EMBL" id="WQMT02000007">
    <property type="protein sequence ID" value="KAG9220809.1"/>
    <property type="molecule type" value="Genomic_DNA"/>
</dbReference>